<dbReference type="EMBL" id="JBHSBN010000010">
    <property type="protein sequence ID" value="MFC4107545.1"/>
    <property type="molecule type" value="Genomic_DNA"/>
</dbReference>
<gene>
    <name evidence="1" type="ORF">ACFOX0_16650</name>
</gene>
<sequence length="193" mass="21170">MTYTRLGGILHEIGMTSEETVRSVVEDSGGHVDLHLSQYEAALALEEFGVAVSIHAEGIGSIHDGYCFLLERAAKVAGDRAVIGNVRIVEVEGDLEDGRHDRLEFERDGRPVTISAEHYAEDYYDPAAACAAIAETAHPDDPRCWYDIRFEREPRRIYDSVMVLAAPQQMRALCERVGFAASAIPGSTSRGCS</sequence>
<protein>
    <submittedName>
        <fullName evidence="1">Uncharacterized protein</fullName>
    </submittedName>
</protein>
<name>A0ABV8KN63_9ACTN</name>
<keyword evidence="2" id="KW-1185">Reference proteome</keyword>
<reference evidence="2" key="1">
    <citation type="journal article" date="2019" name="Int. J. Syst. Evol. Microbiol.">
        <title>The Global Catalogue of Microorganisms (GCM) 10K type strain sequencing project: providing services to taxonomists for standard genome sequencing and annotation.</title>
        <authorList>
            <consortium name="The Broad Institute Genomics Platform"/>
            <consortium name="The Broad Institute Genome Sequencing Center for Infectious Disease"/>
            <person name="Wu L."/>
            <person name="Ma J."/>
        </authorList>
    </citation>
    <scope>NUCLEOTIDE SEQUENCE [LARGE SCALE GENOMIC DNA]</scope>
    <source>
        <strain evidence="2">2902at01</strain>
    </source>
</reference>
<comment type="caution">
    <text evidence="1">The sequence shown here is derived from an EMBL/GenBank/DDBJ whole genome shotgun (WGS) entry which is preliminary data.</text>
</comment>
<proteinExistence type="predicted"/>
<evidence type="ECO:0000313" key="1">
    <source>
        <dbReference type="EMBL" id="MFC4107545.1"/>
    </source>
</evidence>
<organism evidence="1 2">
    <name type="scientific">Micromonospora zhanjiangensis</name>
    <dbReference type="NCBI Taxonomy" id="1522057"/>
    <lineage>
        <taxon>Bacteria</taxon>
        <taxon>Bacillati</taxon>
        <taxon>Actinomycetota</taxon>
        <taxon>Actinomycetes</taxon>
        <taxon>Micromonosporales</taxon>
        <taxon>Micromonosporaceae</taxon>
        <taxon>Micromonospora</taxon>
    </lineage>
</organism>
<evidence type="ECO:0000313" key="2">
    <source>
        <dbReference type="Proteomes" id="UP001595868"/>
    </source>
</evidence>
<accession>A0ABV8KN63</accession>
<dbReference type="RefSeq" id="WP_377546586.1">
    <property type="nucleotide sequence ID" value="NZ_JBHSBN010000010.1"/>
</dbReference>
<dbReference type="Proteomes" id="UP001595868">
    <property type="component" value="Unassembled WGS sequence"/>
</dbReference>